<name>A0A1F5YCG2_9BACT</name>
<dbReference type="GO" id="GO:0009428">
    <property type="term" value="C:bacterial-type flagellum basal body, distal rod, P ring"/>
    <property type="evidence" value="ECO:0007669"/>
    <property type="project" value="InterPro"/>
</dbReference>
<dbReference type="GO" id="GO:0005198">
    <property type="term" value="F:structural molecule activity"/>
    <property type="evidence" value="ECO:0007669"/>
    <property type="project" value="InterPro"/>
</dbReference>
<accession>A0A1F5YCG2</accession>
<dbReference type="EMBL" id="MFIV01000206">
    <property type="protein sequence ID" value="OGF97833.1"/>
    <property type="molecule type" value="Genomic_DNA"/>
</dbReference>
<dbReference type="GO" id="GO:0071973">
    <property type="term" value="P:bacterial-type flagellum-dependent cell motility"/>
    <property type="evidence" value="ECO:0007669"/>
    <property type="project" value="InterPro"/>
</dbReference>
<reference evidence="6 7" key="1">
    <citation type="journal article" date="2016" name="Nat. Commun.">
        <title>Thousands of microbial genomes shed light on interconnected biogeochemical processes in an aquifer system.</title>
        <authorList>
            <person name="Anantharaman K."/>
            <person name="Brown C.T."/>
            <person name="Hug L.A."/>
            <person name="Sharon I."/>
            <person name="Castelle C.J."/>
            <person name="Probst A.J."/>
            <person name="Thomas B.C."/>
            <person name="Singh A."/>
            <person name="Wilkins M.J."/>
            <person name="Karaoz U."/>
            <person name="Brodie E.L."/>
            <person name="Williams K.H."/>
            <person name="Hubbard S.S."/>
            <person name="Banfield J.F."/>
        </authorList>
    </citation>
    <scope>NUCLEOTIDE SEQUENCE [LARGE SCALE GENOMIC DNA]</scope>
</reference>
<dbReference type="PANTHER" id="PTHR30381">
    <property type="entry name" value="FLAGELLAR P-RING PERIPLASMIC PROTEIN FLGI"/>
    <property type="match status" value="1"/>
</dbReference>
<dbReference type="AlphaFoldDB" id="A0A1F5YCG2"/>
<dbReference type="HAMAP" id="MF_00416">
    <property type="entry name" value="FlgI"/>
    <property type="match status" value="1"/>
</dbReference>
<gene>
    <name evidence="5" type="primary">flgI</name>
    <name evidence="6" type="ORF">A2Z86_05160</name>
</gene>
<comment type="similarity">
    <text evidence="5">Belongs to the FlgI family.</text>
</comment>
<evidence type="ECO:0000256" key="3">
    <source>
        <dbReference type="ARBA" id="ARBA00022729"/>
    </source>
</evidence>
<comment type="subcellular location">
    <subcellularLocation>
        <location evidence="2 5">Bacterial flagellum basal body</location>
    </subcellularLocation>
</comment>
<keyword evidence="3" id="KW-0732">Signal</keyword>
<evidence type="ECO:0000256" key="1">
    <source>
        <dbReference type="ARBA" id="ARBA00002591"/>
    </source>
</evidence>
<comment type="subunit">
    <text evidence="5">The basal body constitutes a major portion of the flagellar organelle and consists of four rings (L,P,S, and M) mounted on a central rod.</text>
</comment>
<evidence type="ECO:0000256" key="4">
    <source>
        <dbReference type="ARBA" id="ARBA00023143"/>
    </source>
</evidence>
<dbReference type="PRINTS" id="PR01010">
    <property type="entry name" value="FLGPRINGFLGI"/>
</dbReference>
<sequence>MKFGLTAKRTERASRLVLALTLALGLTGRVQGARVKDIAHLQGTRTEQLIGYGLVVGLNGTGDGRTLFTNRSTASLLDKFGIQIQPTDITSANVAAVMVTAEMRSFEKPGSHVDVTVSSIGEASSLQGGVLLRTQLFGYDGQTLYGVAQGPVSIGGFNAQAGGGGGGAGASIQRNHPLVGRIPSGAQVLREMEVGFIDNWRVMLTLESSDFTSARRLDEAVDTHFGSDIGLPIDGLSIYVNIPEQYRQPGRIIEFISELENLDLTPASVARVVINERTGTVAIGENVTVSPVQLAHGGLTITIGTGAAVSQPTTPLGGGAAVISPTAQVGAVEQVRKFMEIGGTAGDLVTALNLMQVTPRDIIAIFQALKESGALSAELRTM</sequence>
<proteinExistence type="inferred from homology"/>
<evidence type="ECO:0000313" key="7">
    <source>
        <dbReference type="Proteomes" id="UP000176992"/>
    </source>
</evidence>
<evidence type="ECO:0000256" key="5">
    <source>
        <dbReference type="HAMAP-Rule" id="MF_00416"/>
    </source>
</evidence>
<dbReference type="Pfam" id="PF02119">
    <property type="entry name" value="FlgI"/>
    <property type="match status" value="1"/>
</dbReference>
<comment type="caution">
    <text evidence="6">The sequence shown here is derived from an EMBL/GenBank/DDBJ whole genome shotgun (WGS) entry which is preliminary data.</text>
</comment>
<dbReference type="Proteomes" id="UP000176992">
    <property type="component" value="Unassembled WGS sequence"/>
</dbReference>
<evidence type="ECO:0000313" key="6">
    <source>
        <dbReference type="EMBL" id="OGF97833.1"/>
    </source>
</evidence>
<dbReference type="NCBIfam" id="NF003676">
    <property type="entry name" value="PRK05303.1"/>
    <property type="match status" value="1"/>
</dbReference>
<organism evidence="6 7">
    <name type="scientific">Candidatus Glassbacteria bacterium GWA2_58_10</name>
    <dbReference type="NCBI Taxonomy" id="1817865"/>
    <lineage>
        <taxon>Bacteria</taxon>
        <taxon>Candidatus Glassiibacteriota</taxon>
    </lineage>
</organism>
<comment type="function">
    <text evidence="1 5">Assembles around the rod to form the L-ring and probably protects the motor/basal body from shearing forces during rotation.</text>
</comment>
<dbReference type="GO" id="GO:0030288">
    <property type="term" value="C:outer membrane-bounded periplasmic space"/>
    <property type="evidence" value="ECO:0007669"/>
    <property type="project" value="InterPro"/>
</dbReference>
<evidence type="ECO:0000256" key="2">
    <source>
        <dbReference type="ARBA" id="ARBA00004117"/>
    </source>
</evidence>
<keyword evidence="4 5" id="KW-0975">Bacterial flagellum</keyword>
<dbReference type="PANTHER" id="PTHR30381:SF0">
    <property type="entry name" value="FLAGELLAR P-RING PROTEIN"/>
    <property type="match status" value="1"/>
</dbReference>
<protein>
    <recommendedName>
        <fullName evidence="5">Flagellar P-ring protein</fullName>
    </recommendedName>
    <alternativeName>
        <fullName evidence="5">Basal body P-ring protein</fullName>
    </alternativeName>
</protein>
<dbReference type="InterPro" id="IPR001782">
    <property type="entry name" value="Flag_FlgI"/>
</dbReference>